<protein>
    <submittedName>
        <fullName evidence="1">Uncharacterized protein</fullName>
    </submittedName>
</protein>
<accession>A0ABP8G909</accession>
<keyword evidence="2" id="KW-1185">Reference proteome</keyword>
<dbReference type="RefSeq" id="WP_345210722.1">
    <property type="nucleotide sequence ID" value="NZ_BAABFT010000004.1"/>
</dbReference>
<organism evidence="1 2">
    <name type="scientific">Mucilaginibacter gynuensis</name>
    <dbReference type="NCBI Taxonomy" id="1302236"/>
    <lineage>
        <taxon>Bacteria</taxon>
        <taxon>Pseudomonadati</taxon>
        <taxon>Bacteroidota</taxon>
        <taxon>Sphingobacteriia</taxon>
        <taxon>Sphingobacteriales</taxon>
        <taxon>Sphingobacteriaceae</taxon>
        <taxon>Mucilaginibacter</taxon>
    </lineage>
</organism>
<evidence type="ECO:0000313" key="1">
    <source>
        <dbReference type="EMBL" id="GAA4319449.1"/>
    </source>
</evidence>
<sequence length="50" mass="5605">MKTYKKPSVSKLVARFDNELKNILMNDLKAIKAAKDQLLNKISADRLSAA</sequence>
<gene>
    <name evidence="1" type="ORF">GCM10023149_18130</name>
</gene>
<dbReference type="EMBL" id="BAABFT010000004">
    <property type="protein sequence ID" value="GAA4319449.1"/>
    <property type="molecule type" value="Genomic_DNA"/>
</dbReference>
<proteinExistence type="predicted"/>
<dbReference type="Proteomes" id="UP001500582">
    <property type="component" value="Unassembled WGS sequence"/>
</dbReference>
<evidence type="ECO:0000313" key="2">
    <source>
        <dbReference type="Proteomes" id="UP001500582"/>
    </source>
</evidence>
<reference evidence="2" key="1">
    <citation type="journal article" date="2019" name="Int. J. Syst. Evol. Microbiol.">
        <title>The Global Catalogue of Microorganisms (GCM) 10K type strain sequencing project: providing services to taxonomists for standard genome sequencing and annotation.</title>
        <authorList>
            <consortium name="The Broad Institute Genomics Platform"/>
            <consortium name="The Broad Institute Genome Sequencing Center for Infectious Disease"/>
            <person name="Wu L."/>
            <person name="Ma J."/>
        </authorList>
    </citation>
    <scope>NUCLEOTIDE SEQUENCE [LARGE SCALE GENOMIC DNA]</scope>
    <source>
        <strain evidence="2">JCM 17705</strain>
    </source>
</reference>
<comment type="caution">
    <text evidence="1">The sequence shown here is derived from an EMBL/GenBank/DDBJ whole genome shotgun (WGS) entry which is preliminary data.</text>
</comment>
<name>A0ABP8G909_9SPHI</name>